<proteinExistence type="predicted"/>
<reference evidence="3" key="1">
    <citation type="submission" date="2015-01" db="EMBL/GenBank/DDBJ databases">
        <authorList>
            <consortium name="The Broad Institute Genomics Platform"/>
            <person name="Cuomo C."/>
            <person name="Litvintseva A."/>
            <person name="Chen Y."/>
            <person name="Heitman J."/>
            <person name="Sun S."/>
            <person name="Springer D."/>
            <person name="Dromer F."/>
            <person name="Young S."/>
            <person name="Zeng Q."/>
            <person name="Gargeya S."/>
            <person name="Abouelleil A."/>
            <person name="Alvarado L."/>
            <person name="Chapman S.B."/>
            <person name="Gainer-Dewar J."/>
            <person name="Goldberg J."/>
            <person name="Griggs A."/>
            <person name="Gujja S."/>
            <person name="Hansen M."/>
            <person name="Howarth C."/>
            <person name="Imamovic A."/>
            <person name="Larimer J."/>
            <person name="Murphy C."/>
            <person name="Naylor J."/>
            <person name="Pearson M."/>
            <person name="Priest M."/>
            <person name="Roberts A."/>
            <person name="Saif S."/>
            <person name="Shea T."/>
            <person name="Sykes S."/>
            <person name="Wortman J."/>
            <person name="Nusbaum C."/>
            <person name="Birren B."/>
        </authorList>
    </citation>
    <scope>NUCLEOTIDE SEQUENCE</scope>
    <source>
        <strain evidence="3">IND107</strain>
    </source>
</reference>
<organism evidence="3 4">
    <name type="scientific">Cryptococcus tetragattii IND107</name>
    <dbReference type="NCBI Taxonomy" id="1296105"/>
    <lineage>
        <taxon>Eukaryota</taxon>
        <taxon>Fungi</taxon>
        <taxon>Dikarya</taxon>
        <taxon>Basidiomycota</taxon>
        <taxon>Agaricomycotina</taxon>
        <taxon>Tremellomycetes</taxon>
        <taxon>Tremellales</taxon>
        <taxon>Cryptococcaceae</taxon>
        <taxon>Cryptococcus</taxon>
        <taxon>Cryptococcus gattii species complex</taxon>
    </lineage>
</organism>
<comment type="caution">
    <text evidence="3">The sequence shown here is derived from an EMBL/GenBank/DDBJ whole genome shotgun (WGS) entry which is preliminary data.</text>
</comment>
<gene>
    <name evidence="3" type="ORF">I308_106182</name>
</gene>
<evidence type="ECO:0000313" key="3">
    <source>
        <dbReference type="EMBL" id="KAL0242008.1"/>
    </source>
</evidence>
<keyword evidence="2" id="KW-0472">Membrane</keyword>
<keyword evidence="2" id="KW-1133">Transmembrane helix</keyword>
<name>A0ABR3BJN8_9TREE</name>
<evidence type="ECO:0000256" key="2">
    <source>
        <dbReference type="SAM" id="Phobius"/>
    </source>
</evidence>
<dbReference type="Proteomes" id="UP000054399">
    <property type="component" value="Unassembled WGS sequence"/>
</dbReference>
<reference evidence="3" key="2">
    <citation type="submission" date="2024-01" db="EMBL/GenBank/DDBJ databases">
        <title>Comparative genomics of Cryptococcus and Kwoniella reveals pathogenesis evolution and contrasting modes of karyotype evolution via chromosome fusion or intercentromeric recombination.</title>
        <authorList>
            <person name="Coelho M.A."/>
            <person name="David-Palma M."/>
            <person name="Shea T."/>
            <person name="Bowers K."/>
            <person name="Mcginley-Smith S."/>
            <person name="Mohammad A.W."/>
            <person name="Gnirke A."/>
            <person name="Yurkov A.M."/>
            <person name="Nowrousian M."/>
            <person name="Sun S."/>
            <person name="Cuomo C.A."/>
            <person name="Heitman J."/>
        </authorList>
    </citation>
    <scope>NUCLEOTIDE SEQUENCE</scope>
    <source>
        <strain evidence="3">IND107</strain>
    </source>
</reference>
<dbReference type="EMBL" id="ATAM02000012">
    <property type="protein sequence ID" value="KAL0242008.1"/>
    <property type="molecule type" value="Genomic_DNA"/>
</dbReference>
<accession>A0ABR3BJN8</accession>
<evidence type="ECO:0000256" key="1">
    <source>
        <dbReference type="SAM" id="MobiDB-lite"/>
    </source>
</evidence>
<dbReference type="RefSeq" id="XP_066611390.1">
    <property type="nucleotide sequence ID" value="XM_066760629.1"/>
</dbReference>
<dbReference type="GeneID" id="91993037"/>
<feature type="transmembrane region" description="Helical" evidence="2">
    <location>
        <begin position="180"/>
        <end position="198"/>
    </location>
</feature>
<sequence>MSIPPHGRGTHSTPTIYYLPSSLLNPPSDNDRRLPNNRYSSLESPTKDTKRVGPIHIGLPSSIGKPQNKARGYWRDPETCYLSPPQRPQTSTISMLSKNYTCHLLSPSKPVSFLDYEIYGRAGSPLASPHTNKNTKHQRCKSRLPTINLNGQPIYSPSEPSPLALDYIALLHMPRRLRPLAILASFIFIVVTMTFMFATPQVAQPQVVDDWYSEPETLISRRLAEIRNHRVRMQLYVRRETEEQLRNQSYVFVDKSSKEVA</sequence>
<evidence type="ECO:0000313" key="4">
    <source>
        <dbReference type="Proteomes" id="UP000054399"/>
    </source>
</evidence>
<evidence type="ECO:0008006" key="5">
    <source>
        <dbReference type="Google" id="ProtNLM"/>
    </source>
</evidence>
<protein>
    <recommendedName>
        <fullName evidence="5">Transmembrane protein</fullName>
    </recommendedName>
</protein>
<keyword evidence="4" id="KW-1185">Reference proteome</keyword>
<feature type="region of interest" description="Disordered" evidence="1">
    <location>
        <begin position="1"/>
        <end position="70"/>
    </location>
</feature>
<keyword evidence="2" id="KW-0812">Transmembrane</keyword>